<evidence type="ECO:0000313" key="1">
    <source>
        <dbReference type="EMBL" id="GEN45420.1"/>
    </source>
</evidence>
<protein>
    <recommendedName>
        <fullName evidence="3">Lipoprotein</fullName>
    </recommendedName>
</protein>
<evidence type="ECO:0000313" key="2">
    <source>
        <dbReference type="Proteomes" id="UP000321440"/>
    </source>
</evidence>
<dbReference type="OrthoDB" id="2438315at2"/>
<evidence type="ECO:0008006" key="3">
    <source>
        <dbReference type="Google" id="ProtNLM"/>
    </source>
</evidence>
<dbReference type="RefSeq" id="WP_146815326.1">
    <property type="nucleotide sequence ID" value="NZ_BJYA01000004.1"/>
</dbReference>
<keyword evidence="2" id="KW-1185">Reference proteome</keyword>
<proteinExistence type="predicted"/>
<dbReference type="AlphaFoldDB" id="A0A511W303"/>
<dbReference type="Proteomes" id="UP000321440">
    <property type="component" value="Unassembled WGS sequence"/>
</dbReference>
<comment type="caution">
    <text evidence="1">The sequence shown here is derived from an EMBL/GenBank/DDBJ whole genome shotgun (WGS) entry which is preliminary data.</text>
</comment>
<gene>
    <name evidence="1" type="ORF">AHA02nite_11960</name>
</gene>
<dbReference type="SUPFAM" id="SSF109998">
    <property type="entry name" value="Triger factor/SurA peptide-binding domain-like"/>
    <property type="match status" value="1"/>
</dbReference>
<dbReference type="PROSITE" id="PS51257">
    <property type="entry name" value="PROKAR_LIPOPROTEIN"/>
    <property type="match status" value="1"/>
</dbReference>
<accession>A0A511W303</accession>
<organism evidence="1 2">
    <name type="scientific">Alkalibacillus haloalkaliphilus</name>
    <dbReference type="NCBI Taxonomy" id="94136"/>
    <lineage>
        <taxon>Bacteria</taxon>
        <taxon>Bacillati</taxon>
        <taxon>Bacillota</taxon>
        <taxon>Bacilli</taxon>
        <taxon>Bacillales</taxon>
        <taxon>Bacillaceae</taxon>
        <taxon>Alkalibacillus</taxon>
    </lineage>
</organism>
<dbReference type="EMBL" id="BJYA01000004">
    <property type="protein sequence ID" value="GEN45420.1"/>
    <property type="molecule type" value="Genomic_DNA"/>
</dbReference>
<name>A0A511W303_9BACI</name>
<reference evidence="1 2" key="1">
    <citation type="submission" date="2019-07" db="EMBL/GenBank/DDBJ databases">
        <title>Whole genome shotgun sequence of Alkalibacillus haloalkaliphilus NBRC 103110.</title>
        <authorList>
            <person name="Hosoyama A."/>
            <person name="Uohara A."/>
            <person name="Ohji S."/>
            <person name="Ichikawa N."/>
        </authorList>
    </citation>
    <scope>NUCLEOTIDE SEQUENCE [LARGE SCALE GENOMIC DNA]</scope>
    <source>
        <strain evidence="1 2">NBRC 103110</strain>
    </source>
</reference>
<dbReference type="InterPro" id="IPR027304">
    <property type="entry name" value="Trigger_fact/SurA_dom_sf"/>
</dbReference>
<sequence length="184" mass="21296">MQKLIYTTILTSLILIAGCTGSQYELDDTAAVIKGEEITVGDVLFEFDVDDDELPYAVETYVVEYLVMQEAQDMGIDVSEEVEKHEQFFGAYPSEDVDTNQANEIRQFADSRAELFDMDPETYHEEYTRKRTEVSAYSTAFAEEYVDFDEVQSDEDIEHVNATMQQIIDDLYEEYEDEIEVYIE</sequence>